<feature type="compositionally biased region" description="Basic residues" evidence="1">
    <location>
        <begin position="345"/>
        <end position="361"/>
    </location>
</feature>
<feature type="region of interest" description="Disordered" evidence="1">
    <location>
        <begin position="1029"/>
        <end position="1055"/>
    </location>
</feature>
<dbReference type="Proteomes" id="UP000218209">
    <property type="component" value="Unassembled WGS sequence"/>
</dbReference>
<name>A0A1X6PKB5_PORUM</name>
<sequence length="1101" mass="116950">MPASCHQAPVERLGASALMGRPARASKSAASTTLGPSGRVPASAAHPNAAKCPRFCSSAYRSVTSALSDMAATSAVDAPGTPGGSDTAVDARSSAPAAATDAALVDEEVPCGGPAVGVPVVAAAASAALADDGSTTAAALSSAVAADCGSERVVGDAARAVTASWKRPASAAAVMAATAAASSSVAASADASDMAGGGGEGGGPPAAHRRRRHPGLPRRPWGGAPAAGGQPPPTGGVHPKRAAVPQMERVVCTPPSAIVRIRESSTRPTPTHAASGQCARHAVVQEAAERLGRQPRPVRRPRRRQQCVRHRRVQRVRVGADAHPVNDHVPVQRVRIDLTDRHRRADGHHNRHTRARARRGQRVANDHVPRPHQHAIGVDEVPRRQQQVSRCRRCRRRPVAVRQPHVRVAAASLPVGPPKDVAVGARADAHGRASGEGAERRRRPVGELDRCRRGEAGGGLFEYRRGALFRPVLRVEDHDTAPSGGVWRRDGALRGLLPIRPGHVQGAVSFARDAIKGEDTRFDGRRGNVEGRGDFHNKRAHAGGALLQLVPADEGGFVVGHGQRGAKNVIIGGHSGRRDHNGRCRQGGERRHPRECRLDGGRGCLSRGEKYKVGRSTHHADNGPCGGGLPDDNADVKGDVAAVPVSVLRASAGTFGLPFSTSETFVGPSTGCERHWCRTAWNAGPGSRRYLGEEAMRGGPTANHRRLFAIVPRQERRLARRADLKPPQPVSLGALALARGAHPAAVDAAPEPLWDPDVHPSWILNSHLWAPRRILTEGSLDGRHSSMACPSAAWYVEDDERRQQDSGYVEPCRGLAHVALRYRQLSAHFPIGSAFRWGQMGPDEAHRAPTGRPPNRGSDGRSHEPRAEFRAEQPTAEARHARTTDASGSLLTTVSTAATGTTVINLSTFITPSNSRQRRRPRGAERHRHCVHGAPGGLRIVYGDDGVTPLQPSHRPLRGRRGRRFEWIPLLPPPPSSSPRGNGASSMLGVGLGAGGWRPPPHATHALVFTVARAIAVSTFWSGWQCREGSWDGESRRAGKEQRHGDAGGVRQRPRGCLIGEDDASRHQFCRMATRREGRGGATRAWGRRGELLVTVAVAAG</sequence>
<evidence type="ECO:0000313" key="3">
    <source>
        <dbReference type="Proteomes" id="UP000218209"/>
    </source>
</evidence>
<gene>
    <name evidence="2" type="ORF">BU14_0023s0073</name>
</gene>
<accession>A0A1X6PKB5</accession>
<evidence type="ECO:0000313" key="2">
    <source>
        <dbReference type="EMBL" id="OSX81270.1"/>
    </source>
</evidence>
<dbReference type="AlphaFoldDB" id="A0A1X6PKB5"/>
<feature type="region of interest" description="Disordered" evidence="1">
    <location>
        <begin position="190"/>
        <end position="249"/>
    </location>
</feature>
<proteinExistence type="predicted"/>
<reference evidence="2 3" key="1">
    <citation type="submission" date="2017-03" db="EMBL/GenBank/DDBJ databases">
        <title>WGS assembly of Porphyra umbilicalis.</title>
        <authorList>
            <person name="Brawley S.H."/>
            <person name="Blouin N.A."/>
            <person name="Ficko-Blean E."/>
            <person name="Wheeler G.L."/>
            <person name="Lohr M."/>
            <person name="Goodson H.V."/>
            <person name="Jenkins J.W."/>
            <person name="Blaby-Haas C.E."/>
            <person name="Helliwell K.E."/>
            <person name="Chan C."/>
            <person name="Marriage T."/>
            <person name="Bhattacharya D."/>
            <person name="Klein A.S."/>
            <person name="Badis Y."/>
            <person name="Brodie J."/>
            <person name="Cao Y."/>
            <person name="Collen J."/>
            <person name="Dittami S.M."/>
            <person name="Gachon C.M."/>
            <person name="Green B.R."/>
            <person name="Karpowicz S."/>
            <person name="Kim J.W."/>
            <person name="Kudahl U."/>
            <person name="Lin S."/>
            <person name="Michel G."/>
            <person name="Mittag M."/>
            <person name="Olson B.J."/>
            <person name="Pangilinan J."/>
            <person name="Peng Y."/>
            <person name="Qiu H."/>
            <person name="Shu S."/>
            <person name="Singer J.T."/>
            <person name="Smith A.G."/>
            <person name="Sprecher B.N."/>
            <person name="Wagner V."/>
            <person name="Wang W."/>
            <person name="Wang Z.-Y."/>
            <person name="Yan J."/>
            <person name="Yarish C."/>
            <person name="Zoeuner-Riek S."/>
            <person name="Zhuang Y."/>
            <person name="Zou Y."/>
            <person name="Lindquist E.A."/>
            <person name="Grimwood J."/>
            <person name="Barry K."/>
            <person name="Rokhsar D.S."/>
            <person name="Schmutz J."/>
            <person name="Stiller J.W."/>
            <person name="Grossman A.R."/>
            <person name="Prochnik S.E."/>
        </authorList>
    </citation>
    <scope>NUCLEOTIDE SEQUENCE [LARGE SCALE GENOMIC DNA]</scope>
    <source>
        <strain evidence="2">4086291</strain>
    </source>
</reference>
<feature type="compositionally biased region" description="Basic and acidic residues" evidence="1">
    <location>
        <begin position="1029"/>
        <end position="1046"/>
    </location>
</feature>
<protein>
    <submittedName>
        <fullName evidence="2">Uncharacterized protein</fullName>
    </submittedName>
</protein>
<feature type="region of interest" description="Disordered" evidence="1">
    <location>
        <begin position="15"/>
        <end position="46"/>
    </location>
</feature>
<feature type="region of interest" description="Disordered" evidence="1">
    <location>
        <begin position="345"/>
        <end position="366"/>
    </location>
</feature>
<feature type="compositionally biased region" description="Basic residues" evidence="1">
    <location>
        <begin position="207"/>
        <end position="216"/>
    </location>
</feature>
<keyword evidence="3" id="KW-1185">Reference proteome</keyword>
<feature type="compositionally biased region" description="Gly residues" evidence="1">
    <location>
        <begin position="195"/>
        <end position="204"/>
    </location>
</feature>
<feature type="compositionally biased region" description="Basic and acidic residues" evidence="1">
    <location>
        <begin position="858"/>
        <end position="882"/>
    </location>
</feature>
<organism evidence="2 3">
    <name type="scientific">Porphyra umbilicalis</name>
    <name type="common">Purple laver</name>
    <name type="synonym">Red alga</name>
    <dbReference type="NCBI Taxonomy" id="2786"/>
    <lineage>
        <taxon>Eukaryota</taxon>
        <taxon>Rhodophyta</taxon>
        <taxon>Bangiophyceae</taxon>
        <taxon>Bangiales</taxon>
        <taxon>Bangiaceae</taxon>
        <taxon>Porphyra</taxon>
    </lineage>
</organism>
<evidence type="ECO:0000256" key="1">
    <source>
        <dbReference type="SAM" id="MobiDB-lite"/>
    </source>
</evidence>
<dbReference type="EMBL" id="KV918764">
    <property type="protein sequence ID" value="OSX81270.1"/>
    <property type="molecule type" value="Genomic_DNA"/>
</dbReference>
<feature type="compositionally biased region" description="Low complexity" evidence="1">
    <location>
        <begin position="218"/>
        <end position="229"/>
    </location>
</feature>
<feature type="region of interest" description="Disordered" evidence="1">
    <location>
        <begin position="840"/>
        <end position="882"/>
    </location>
</feature>
<feature type="region of interest" description="Disordered" evidence="1">
    <location>
        <begin position="427"/>
        <end position="451"/>
    </location>
</feature>